<dbReference type="OrthoDB" id="3191514at2"/>
<feature type="compositionally biased region" description="Acidic residues" evidence="1">
    <location>
        <begin position="23"/>
        <end position="34"/>
    </location>
</feature>
<dbReference type="STRING" id="742742.HMPREF9452_00942"/>
<feature type="transmembrane region" description="Helical" evidence="2">
    <location>
        <begin position="105"/>
        <end position="130"/>
    </location>
</feature>
<organism evidence="3 4">
    <name type="scientific">Collinsella tanakaei YIT 12063</name>
    <dbReference type="NCBI Taxonomy" id="742742"/>
    <lineage>
        <taxon>Bacteria</taxon>
        <taxon>Bacillati</taxon>
        <taxon>Actinomycetota</taxon>
        <taxon>Coriobacteriia</taxon>
        <taxon>Coriobacteriales</taxon>
        <taxon>Coriobacteriaceae</taxon>
        <taxon>Collinsella</taxon>
    </lineage>
</organism>
<sequence length="331" mass="36643">MAKRDSNIDPFNAGEPVSPWQDPESETRDDEGQEAYEAPHHGDSAPKPPIGQMPGFASNNTNGPKAPRTRRRSADSLKREAARQARAQRARNKTSGSIARRIFKLILGIWMLFLLLSTGGSIVSCATSLFTPSSPNKPYDTPAFEEDEDSPEALCLLLANTRMEHLLLAGTPEHAAVADRIAGAFAQRIESDFDLTPDELGVNPTIVAEWVIGSLIYEEVDAQAFPEADDPYASVYFDAEACSMMTMYYEFQSDLYDYLSEQGLYLLDIKQGKELADAQKADIAGILQAAMAETGSRESSMRVRLTLQDDTWKIDEADFERYCDYIFGMPA</sequence>
<dbReference type="PATRIC" id="fig|742742.3.peg.908"/>
<keyword evidence="2" id="KW-0472">Membrane</keyword>
<protein>
    <submittedName>
        <fullName evidence="3">Uncharacterized protein</fullName>
    </submittedName>
</protein>
<comment type="caution">
    <text evidence="3">The sequence shown here is derived from an EMBL/GenBank/DDBJ whole genome shotgun (WGS) entry which is preliminary data.</text>
</comment>
<evidence type="ECO:0000313" key="3">
    <source>
        <dbReference type="EMBL" id="EGX71554.1"/>
    </source>
</evidence>
<keyword evidence="4" id="KW-1185">Reference proteome</keyword>
<accession>G1WHX9</accession>
<keyword evidence="2" id="KW-1133">Transmembrane helix</keyword>
<evidence type="ECO:0000256" key="2">
    <source>
        <dbReference type="SAM" id="Phobius"/>
    </source>
</evidence>
<dbReference type="AlphaFoldDB" id="G1WHX9"/>
<gene>
    <name evidence="3" type="ORF">HMPREF9452_00942</name>
</gene>
<dbReference type="Proteomes" id="UP000004830">
    <property type="component" value="Unassembled WGS sequence"/>
</dbReference>
<name>G1WHX9_9ACTN</name>
<keyword evidence="2" id="KW-0812">Transmembrane</keyword>
<dbReference type="HOGENOM" id="CLU_770994_0_0_11"/>
<reference evidence="3 4" key="1">
    <citation type="submission" date="2011-06" db="EMBL/GenBank/DDBJ databases">
        <title>The Genome Sequence of Collinsella tanakaei YIT 12063.</title>
        <authorList>
            <consortium name="The Broad Institute Genome Sequencing Platform"/>
            <person name="Earl A."/>
            <person name="Ward D."/>
            <person name="Feldgarden M."/>
            <person name="Gevers D."/>
            <person name="Morotomi M."/>
            <person name="Young S.K."/>
            <person name="Zeng Q."/>
            <person name="Gargeya S."/>
            <person name="Fitzgerald M."/>
            <person name="Haas B."/>
            <person name="Abouelleil A."/>
            <person name="Alvarado L."/>
            <person name="Arachchi H.M."/>
            <person name="Berlin A."/>
            <person name="Brown A."/>
            <person name="Chapman S.B."/>
            <person name="Chen Z."/>
            <person name="Dunbar C."/>
            <person name="Freedman E."/>
            <person name="Gearin G."/>
            <person name="Gellesch M."/>
            <person name="Goldberg J."/>
            <person name="Griggs A."/>
            <person name="Gujja S."/>
            <person name="Heiman D."/>
            <person name="Howarth C."/>
            <person name="Larson L."/>
            <person name="Lui A."/>
            <person name="MacDonald P.J.P."/>
            <person name="Mehta T."/>
            <person name="Montmayeur A."/>
            <person name="Murphy C."/>
            <person name="Neiman D."/>
            <person name="Pearson M."/>
            <person name="Priest M."/>
            <person name="Roberts A."/>
            <person name="Saif S."/>
            <person name="Shea T."/>
            <person name="Shenoy N."/>
            <person name="Sisk P."/>
            <person name="Stolte C."/>
            <person name="Sykes S."/>
            <person name="Wortman J."/>
            <person name="Nusbaum C."/>
            <person name="Birren B."/>
        </authorList>
    </citation>
    <scope>NUCLEOTIDE SEQUENCE [LARGE SCALE GENOMIC DNA]</scope>
    <source>
        <strain evidence="3 4">YIT 12063</strain>
    </source>
</reference>
<proteinExistence type="predicted"/>
<dbReference type="EMBL" id="ADLS01000011">
    <property type="protein sequence ID" value="EGX71554.1"/>
    <property type="molecule type" value="Genomic_DNA"/>
</dbReference>
<evidence type="ECO:0000256" key="1">
    <source>
        <dbReference type="SAM" id="MobiDB-lite"/>
    </source>
</evidence>
<feature type="compositionally biased region" description="Basic and acidic residues" evidence="1">
    <location>
        <begin position="72"/>
        <end position="83"/>
    </location>
</feature>
<evidence type="ECO:0000313" key="4">
    <source>
        <dbReference type="Proteomes" id="UP000004830"/>
    </source>
</evidence>
<dbReference type="RefSeq" id="WP_009140977.1">
    <property type="nucleotide sequence ID" value="NZ_JH126468.1"/>
</dbReference>
<feature type="region of interest" description="Disordered" evidence="1">
    <location>
        <begin position="1"/>
        <end position="93"/>
    </location>
</feature>
<dbReference type="GeneID" id="62758679"/>